<accession>A0A8S5TTV4</accession>
<name>A0A8S5TTV4_9CAUD</name>
<dbReference type="EMBL" id="BK015927">
    <property type="protein sequence ID" value="DAF85616.1"/>
    <property type="molecule type" value="Genomic_DNA"/>
</dbReference>
<proteinExistence type="predicted"/>
<evidence type="ECO:0000313" key="1">
    <source>
        <dbReference type="EMBL" id="DAF85616.1"/>
    </source>
</evidence>
<protein>
    <submittedName>
        <fullName evidence="1">PUA-like domain</fullName>
    </submittedName>
</protein>
<sequence>MRKYIVHYGYGNRAYTDTRNARVLCRMYGENVTVTTVQGKFICRGIINYDGTVTVCTIE</sequence>
<organism evidence="1">
    <name type="scientific">Siphoviridae sp. ct5jB2</name>
    <dbReference type="NCBI Taxonomy" id="2825337"/>
    <lineage>
        <taxon>Viruses</taxon>
        <taxon>Duplodnaviria</taxon>
        <taxon>Heunggongvirae</taxon>
        <taxon>Uroviricota</taxon>
        <taxon>Caudoviricetes</taxon>
    </lineage>
</organism>
<reference evidence="1" key="1">
    <citation type="journal article" date="2021" name="Proc. Natl. Acad. Sci. U.S.A.">
        <title>A Catalog of Tens of Thousands of Viruses from Human Metagenomes Reveals Hidden Associations with Chronic Diseases.</title>
        <authorList>
            <person name="Tisza M.J."/>
            <person name="Buck C.B."/>
        </authorList>
    </citation>
    <scope>NUCLEOTIDE SEQUENCE</scope>
    <source>
        <strain evidence="1">Ct5jB2</strain>
    </source>
</reference>